<keyword evidence="1" id="KW-1133">Transmembrane helix</keyword>
<proteinExistence type="predicted"/>
<keyword evidence="1" id="KW-0812">Transmembrane</keyword>
<name>A0ABQ1NJ65_9BURK</name>
<accession>A0ABQ1NJ65</accession>
<evidence type="ECO:0000313" key="3">
    <source>
        <dbReference type="Proteomes" id="UP000602004"/>
    </source>
</evidence>
<dbReference type="Proteomes" id="UP000602004">
    <property type="component" value="Unassembled WGS sequence"/>
</dbReference>
<reference evidence="3" key="1">
    <citation type="journal article" date="2019" name="Int. J. Syst. Evol. Microbiol.">
        <title>The Global Catalogue of Microorganisms (GCM) 10K type strain sequencing project: providing services to taxonomists for standard genome sequencing and annotation.</title>
        <authorList>
            <consortium name="The Broad Institute Genomics Platform"/>
            <consortium name="The Broad Institute Genome Sequencing Center for Infectious Disease"/>
            <person name="Wu L."/>
            <person name="Ma J."/>
        </authorList>
    </citation>
    <scope>NUCLEOTIDE SEQUENCE [LARGE SCALE GENOMIC DNA]</scope>
    <source>
        <strain evidence="3">CGMCC 1.15103</strain>
    </source>
</reference>
<keyword evidence="3" id="KW-1185">Reference proteome</keyword>
<organism evidence="2 3">
    <name type="scientific">Paraburkholderia caffeinilytica</name>
    <dbReference type="NCBI Taxonomy" id="1761016"/>
    <lineage>
        <taxon>Bacteria</taxon>
        <taxon>Pseudomonadati</taxon>
        <taxon>Pseudomonadota</taxon>
        <taxon>Betaproteobacteria</taxon>
        <taxon>Burkholderiales</taxon>
        <taxon>Burkholderiaceae</taxon>
        <taxon>Paraburkholderia</taxon>
    </lineage>
</organism>
<dbReference type="EMBL" id="BMHL01000017">
    <property type="protein sequence ID" value="GGC67699.1"/>
    <property type="molecule type" value="Genomic_DNA"/>
</dbReference>
<dbReference type="RefSeq" id="WP_162831375.1">
    <property type="nucleotide sequence ID" value="NZ_CADIKJ010000022.1"/>
</dbReference>
<evidence type="ECO:0000313" key="2">
    <source>
        <dbReference type="EMBL" id="GGC67699.1"/>
    </source>
</evidence>
<gene>
    <name evidence="2" type="ORF">GCM10011400_64500</name>
</gene>
<keyword evidence="1" id="KW-0472">Membrane</keyword>
<sequence>MWLAIAVSNLSPRCLRAAISASLPLTFCFGGVFGLIVASLLMSVIGPNG</sequence>
<protein>
    <submittedName>
        <fullName evidence="2">Uncharacterized protein</fullName>
    </submittedName>
</protein>
<comment type="caution">
    <text evidence="2">The sequence shown here is derived from an EMBL/GenBank/DDBJ whole genome shotgun (WGS) entry which is preliminary data.</text>
</comment>
<evidence type="ECO:0000256" key="1">
    <source>
        <dbReference type="SAM" id="Phobius"/>
    </source>
</evidence>
<feature type="transmembrane region" description="Helical" evidence="1">
    <location>
        <begin position="21"/>
        <end position="45"/>
    </location>
</feature>